<dbReference type="GO" id="GO:0006099">
    <property type="term" value="P:tricarboxylic acid cycle"/>
    <property type="evidence" value="ECO:0007669"/>
    <property type="project" value="TreeGrafter"/>
</dbReference>
<dbReference type="GO" id="GO:0004149">
    <property type="term" value="F:dihydrolipoyllysine-residue succinyltransferase activity"/>
    <property type="evidence" value="ECO:0007669"/>
    <property type="project" value="TreeGrafter"/>
</dbReference>
<dbReference type="CDD" id="cd06849">
    <property type="entry name" value="lipoyl_domain"/>
    <property type="match status" value="1"/>
</dbReference>
<evidence type="ECO:0000259" key="3">
    <source>
        <dbReference type="PROSITE" id="PS50968"/>
    </source>
</evidence>
<dbReference type="PANTHER" id="PTHR43416">
    <property type="entry name" value="DIHYDROLIPOYLLYSINE-RESIDUE SUCCINYLTRANSFERASE COMPONENT OF 2-OXOGLUTARATE DEHYDROGENASE COMPLEX, MITOCHONDRIAL-RELATED"/>
    <property type="match status" value="1"/>
</dbReference>
<name>A0A937RIK2_9ACTN</name>
<dbReference type="InterPro" id="IPR000089">
    <property type="entry name" value="Biotin_lipoyl"/>
</dbReference>
<dbReference type="PROSITE" id="PS50968">
    <property type="entry name" value="BIOTINYL_LIPOYL"/>
    <property type="match status" value="1"/>
</dbReference>
<sequence length="81" mass="8840">MTTEVNLPQFGMGMTEGTVLRWFKNEGEPVVEDEEIAEIEAEKTNVVVVAPATGVLSRILVQPEETVPVFTPLALIEGVDQ</sequence>
<reference evidence="4" key="1">
    <citation type="submission" date="2020-12" db="EMBL/GenBank/DDBJ databases">
        <title>Genomic characterization of non-nitrogen-fixing Frankia strains.</title>
        <authorList>
            <person name="Carlos-Shanley C."/>
            <person name="Guerra T."/>
            <person name="Hahn D."/>
        </authorList>
    </citation>
    <scope>NUCLEOTIDE SEQUENCE</scope>
    <source>
        <strain evidence="4">CN6</strain>
    </source>
</reference>
<proteinExistence type="inferred from homology"/>
<dbReference type="RefSeq" id="WP_203003202.1">
    <property type="nucleotide sequence ID" value="NZ_JADWYU010000100.1"/>
</dbReference>
<gene>
    <name evidence="4" type="ORF">I7412_05600</name>
</gene>
<dbReference type="Pfam" id="PF00364">
    <property type="entry name" value="Biotin_lipoyl"/>
    <property type="match status" value="1"/>
</dbReference>
<dbReference type="EMBL" id="JAEACQ010000145">
    <property type="protein sequence ID" value="MBL7626651.1"/>
    <property type="molecule type" value="Genomic_DNA"/>
</dbReference>
<evidence type="ECO:0000256" key="1">
    <source>
        <dbReference type="ARBA" id="ARBA00007317"/>
    </source>
</evidence>
<accession>A0A937RIK2</accession>
<evidence type="ECO:0000256" key="2">
    <source>
        <dbReference type="ARBA" id="ARBA00022823"/>
    </source>
</evidence>
<evidence type="ECO:0000313" key="5">
    <source>
        <dbReference type="Proteomes" id="UP000604475"/>
    </source>
</evidence>
<dbReference type="InterPro" id="IPR050537">
    <property type="entry name" value="2-oxoacid_dehydrogenase"/>
</dbReference>
<dbReference type="SUPFAM" id="SSF51230">
    <property type="entry name" value="Single hybrid motif"/>
    <property type="match status" value="1"/>
</dbReference>
<dbReference type="PANTHER" id="PTHR43416:SF5">
    <property type="entry name" value="DIHYDROLIPOYLLYSINE-RESIDUE SUCCINYLTRANSFERASE COMPONENT OF 2-OXOGLUTARATE DEHYDROGENASE COMPLEX, MITOCHONDRIAL"/>
    <property type="match status" value="1"/>
</dbReference>
<keyword evidence="2" id="KW-0450">Lipoyl</keyword>
<dbReference type="InterPro" id="IPR003016">
    <property type="entry name" value="2-oxoA_DH_lipoyl-BS"/>
</dbReference>
<dbReference type="PROSITE" id="PS00189">
    <property type="entry name" value="LIPOYL"/>
    <property type="match status" value="1"/>
</dbReference>
<comment type="caution">
    <text evidence="4">The sequence shown here is derived from an EMBL/GenBank/DDBJ whole genome shotgun (WGS) entry which is preliminary data.</text>
</comment>
<dbReference type="InterPro" id="IPR011053">
    <property type="entry name" value="Single_hybrid_motif"/>
</dbReference>
<organism evidence="4 5">
    <name type="scientific">Frankia nepalensis</name>
    <dbReference type="NCBI Taxonomy" id="1836974"/>
    <lineage>
        <taxon>Bacteria</taxon>
        <taxon>Bacillati</taxon>
        <taxon>Actinomycetota</taxon>
        <taxon>Actinomycetes</taxon>
        <taxon>Frankiales</taxon>
        <taxon>Frankiaceae</taxon>
        <taxon>Frankia</taxon>
    </lineage>
</organism>
<keyword evidence="5" id="KW-1185">Reference proteome</keyword>
<evidence type="ECO:0000313" key="4">
    <source>
        <dbReference type="EMBL" id="MBL7626651.1"/>
    </source>
</evidence>
<dbReference type="Gene3D" id="2.40.50.100">
    <property type="match status" value="1"/>
</dbReference>
<comment type="similarity">
    <text evidence="1">Belongs to the 2-oxoacid dehydrogenase family.</text>
</comment>
<dbReference type="AlphaFoldDB" id="A0A937RIK2"/>
<protein>
    <submittedName>
        <fullName evidence="4">Biotin attachment protein</fullName>
    </submittedName>
</protein>
<dbReference type="Proteomes" id="UP000604475">
    <property type="component" value="Unassembled WGS sequence"/>
</dbReference>
<feature type="domain" description="Lipoyl-binding" evidence="3">
    <location>
        <begin position="2"/>
        <end position="77"/>
    </location>
</feature>